<feature type="binding site" evidence="4">
    <location>
        <position position="255"/>
    </location>
    <ligand>
        <name>S-adenosyl-L-methionine</name>
        <dbReference type="ChEBI" id="CHEBI:59789"/>
    </ligand>
</feature>
<keyword evidence="8" id="KW-1185">Reference proteome</keyword>
<dbReference type="InterPro" id="IPR030390">
    <property type="entry name" value="MeTrfase_TrmA_AS"/>
</dbReference>
<evidence type="ECO:0000313" key="7">
    <source>
        <dbReference type="EMBL" id="AKV59803.1"/>
    </source>
</evidence>
<dbReference type="InterPro" id="IPR002792">
    <property type="entry name" value="TRAM_dom"/>
</dbReference>
<keyword evidence="2 4" id="KW-0808">Transferase</keyword>
<feature type="active site" description="Nucleophile" evidence="4">
    <location>
        <position position="346"/>
    </location>
</feature>
<dbReference type="Gene3D" id="2.40.50.1070">
    <property type="match status" value="1"/>
</dbReference>
<feature type="binding site" evidence="4">
    <location>
        <position position="225"/>
    </location>
    <ligand>
        <name>S-adenosyl-L-methionine</name>
        <dbReference type="ChEBI" id="CHEBI:59789"/>
    </ligand>
</feature>
<evidence type="ECO:0000256" key="2">
    <source>
        <dbReference type="ARBA" id="ARBA00022679"/>
    </source>
</evidence>
<dbReference type="EMBL" id="CP012342">
    <property type="protein sequence ID" value="AKV59803.1"/>
    <property type="molecule type" value="Genomic_DNA"/>
</dbReference>
<dbReference type="PROSITE" id="PS50926">
    <property type="entry name" value="TRAM"/>
    <property type="match status" value="1"/>
</dbReference>
<dbReference type="PROSITE" id="PS01230">
    <property type="entry name" value="TRMA_1"/>
    <property type="match status" value="1"/>
</dbReference>
<protein>
    <submittedName>
        <fullName evidence="7">RNA methyltransferase</fullName>
    </submittedName>
</protein>
<dbReference type="PATRIC" id="fig|156976.3.peg.532"/>
<dbReference type="Gene3D" id="2.40.50.140">
    <property type="entry name" value="Nucleic acid-binding proteins"/>
    <property type="match status" value="1"/>
</dbReference>
<evidence type="ECO:0000259" key="6">
    <source>
        <dbReference type="PROSITE" id="PS50926"/>
    </source>
</evidence>
<reference evidence="7 8" key="1">
    <citation type="submission" date="2015-08" db="EMBL/GenBank/DDBJ databases">
        <authorList>
            <person name="Babu N.S."/>
            <person name="Beckwith C.J."/>
            <person name="Beseler K.G."/>
            <person name="Brison A."/>
            <person name="Carone J.V."/>
            <person name="Caskin T.P."/>
            <person name="Diamond M."/>
            <person name="Durham M.E."/>
            <person name="Foxe J.M."/>
            <person name="Go M."/>
            <person name="Henderson B.A."/>
            <person name="Jones I.B."/>
            <person name="McGettigan J.A."/>
            <person name="Micheletti S.J."/>
            <person name="Nasrallah M.E."/>
            <person name="Ortiz D."/>
            <person name="Piller C.R."/>
            <person name="Privatt S.R."/>
            <person name="Schneider S.L."/>
            <person name="Sharp S."/>
            <person name="Smith T.C."/>
            <person name="Stanton J.D."/>
            <person name="Ullery H.E."/>
            <person name="Wilson R.J."/>
            <person name="Serrano M.G."/>
            <person name="Buck G."/>
            <person name="Lee V."/>
            <person name="Wang Y."/>
            <person name="Carvalho R."/>
            <person name="Voegtly L."/>
            <person name="Shi R."/>
            <person name="Duckworth R."/>
            <person name="Johnson A."/>
            <person name="Loviza R."/>
            <person name="Walstead R."/>
            <person name="Shah Z."/>
            <person name="Kiflezghi M."/>
            <person name="Wade K."/>
            <person name="Ball S.L."/>
            <person name="Bradley K.W."/>
            <person name="Asai D.J."/>
            <person name="Bowman C.A."/>
            <person name="Russell D.A."/>
            <person name="Pope W.H."/>
            <person name="Jacobs-Sera D."/>
            <person name="Hendrix R.W."/>
            <person name="Hatfull G.F."/>
        </authorList>
    </citation>
    <scope>NUCLEOTIDE SEQUENCE [LARGE SCALE GENOMIC DNA]</scope>
    <source>
        <strain evidence="7 8">PUDD_83A45</strain>
    </source>
</reference>
<dbReference type="Proteomes" id="UP000060016">
    <property type="component" value="Chromosome"/>
</dbReference>
<dbReference type="InterPro" id="IPR029063">
    <property type="entry name" value="SAM-dependent_MTases_sf"/>
</dbReference>
<evidence type="ECO:0000256" key="3">
    <source>
        <dbReference type="ARBA" id="ARBA00022691"/>
    </source>
</evidence>
<proteinExistence type="inferred from homology"/>
<organism evidence="7 8">
    <name type="scientific">Corynebacterium riegelii</name>
    <dbReference type="NCBI Taxonomy" id="156976"/>
    <lineage>
        <taxon>Bacteria</taxon>
        <taxon>Bacillati</taxon>
        <taxon>Actinomycetota</taxon>
        <taxon>Actinomycetes</taxon>
        <taxon>Mycobacteriales</taxon>
        <taxon>Corynebacteriaceae</taxon>
        <taxon>Corynebacterium</taxon>
    </lineage>
</organism>
<accession>A0A0K1REI9</accession>
<sequence>MAHGGEGIAQLDDGRVVFIAGTIPGDTVEARITKSKKRWARAELVEVRTPSEMRVAHTCPAAAAGAGCCDFSHIAPEAQLGLKTEILRGQLRALAQAENAEELPIEAVSLPPSTHWRTRVRLGVDDHGRAGVRKARSTEVVTSATCTQPVVGLMDSLPSFSPGSEVVAVMDSTGARHIVQTTRAMRGKRVEHINTVVEGSGEVTQRIEAGYGSSTFQFPATAFWQAHTAAPNAYARVIEQWGKGTYKSDVAWDLYGGVGAFVPAIHAATGGASVISVDYSPSATSRTQPALDGIDVRVVAERVERGVDKLEAPGLVVLDPPRTGAGAQVVAAIAAKAPERVIHIGCDPATFARDVAAWREGGYEVKRLGLIDAFPNTHHFETIAVLEPR</sequence>
<dbReference type="PANTHER" id="PTHR11061:SF30">
    <property type="entry name" value="TRNA (URACIL(54)-C(5))-METHYLTRANSFERASE"/>
    <property type="match status" value="1"/>
</dbReference>
<dbReference type="Pfam" id="PF01938">
    <property type="entry name" value="TRAM"/>
    <property type="match status" value="1"/>
</dbReference>
<evidence type="ECO:0000256" key="5">
    <source>
        <dbReference type="PROSITE-ProRule" id="PRU10015"/>
    </source>
</evidence>
<dbReference type="Pfam" id="PF05958">
    <property type="entry name" value="tRNA_U5-meth_tr"/>
    <property type="match status" value="1"/>
</dbReference>
<dbReference type="AlphaFoldDB" id="A0A0K1REI9"/>
<dbReference type="PROSITE" id="PS51687">
    <property type="entry name" value="SAM_MT_RNA_M5U"/>
    <property type="match status" value="1"/>
</dbReference>
<dbReference type="GO" id="GO:0070041">
    <property type="term" value="F:rRNA (uridine-C5-)-methyltransferase activity"/>
    <property type="evidence" value="ECO:0007669"/>
    <property type="project" value="TreeGrafter"/>
</dbReference>
<dbReference type="KEGG" id="crie:AK829_02675"/>
<dbReference type="InterPro" id="IPR012340">
    <property type="entry name" value="NA-bd_OB-fold"/>
</dbReference>
<evidence type="ECO:0000313" key="8">
    <source>
        <dbReference type="Proteomes" id="UP000060016"/>
    </source>
</evidence>
<feature type="binding site" evidence="4">
    <location>
        <position position="319"/>
    </location>
    <ligand>
        <name>S-adenosyl-L-methionine</name>
        <dbReference type="ChEBI" id="CHEBI:59789"/>
    </ligand>
</feature>
<dbReference type="GO" id="GO:0070475">
    <property type="term" value="P:rRNA base methylation"/>
    <property type="evidence" value="ECO:0007669"/>
    <property type="project" value="TreeGrafter"/>
</dbReference>
<feature type="domain" description="TRAM" evidence="6">
    <location>
        <begin position="1"/>
        <end position="46"/>
    </location>
</feature>
<keyword evidence="3 4" id="KW-0949">S-adenosyl-L-methionine</keyword>
<dbReference type="STRING" id="156976.AK829_02675"/>
<evidence type="ECO:0000256" key="4">
    <source>
        <dbReference type="PROSITE-ProRule" id="PRU01024"/>
    </source>
</evidence>
<comment type="similarity">
    <text evidence="4">Belongs to the class I-like SAM-binding methyltransferase superfamily. RNA M5U methyltransferase family.</text>
</comment>
<dbReference type="PANTHER" id="PTHR11061">
    <property type="entry name" value="RNA M5U METHYLTRANSFERASE"/>
    <property type="match status" value="1"/>
</dbReference>
<evidence type="ECO:0000256" key="1">
    <source>
        <dbReference type="ARBA" id="ARBA00022603"/>
    </source>
</evidence>
<feature type="binding site" evidence="4">
    <location>
        <position position="278"/>
    </location>
    <ligand>
        <name>S-adenosyl-L-methionine</name>
        <dbReference type="ChEBI" id="CHEBI:59789"/>
    </ligand>
</feature>
<feature type="active site" evidence="5">
    <location>
        <position position="346"/>
    </location>
</feature>
<dbReference type="SUPFAM" id="SSF50249">
    <property type="entry name" value="Nucleic acid-binding proteins"/>
    <property type="match status" value="1"/>
</dbReference>
<dbReference type="InterPro" id="IPR010280">
    <property type="entry name" value="U5_MeTrfase_fam"/>
</dbReference>
<gene>
    <name evidence="7" type="ORF">AK829_02675</name>
</gene>
<keyword evidence="1 4" id="KW-0489">Methyltransferase</keyword>
<dbReference type="Gene3D" id="3.40.50.150">
    <property type="entry name" value="Vaccinia Virus protein VP39"/>
    <property type="match status" value="1"/>
</dbReference>
<name>A0A0K1REI9_9CORY</name>
<dbReference type="SUPFAM" id="SSF53335">
    <property type="entry name" value="S-adenosyl-L-methionine-dependent methyltransferases"/>
    <property type="match status" value="1"/>
</dbReference>